<keyword evidence="4" id="KW-1185">Reference proteome</keyword>
<accession>A0ABR0ESP7</accession>
<keyword evidence="2" id="KW-0732">Signal</keyword>
<feature type="region of interest" description="Disordered" evidence="1">
    <location>
        <begin position="113"/>
        <end position="142"/>
    </location>
</feature>
<reference evidence="3 4" key="1">
    <citation type="journal article" date="2023" name="G3 (Bethesda)">
        <title>A chromosome-level genome assembly of Zasmidium syzygii isolated from banana leaves.</title>
        <authorList>
            <person name="van Westerhoven A.C."/>
            <person name="Mehrabi R."/>
            <person name="Talebi R."/>
            <person name="Steentjes M.B.F."/>
            <person name="Corcolon B."/>
            <person name="Chong P.A."/>
            <person name="Kema G.H.J."/>
            <person name="Seidl M.F."/>
        </authorList>
    </citation>
    <scope>NUCLEOTIDE SEQUENCE [LARGE SCALE GENOMIC DNA]</scope>
    <source>
        <strain evidence="3 4">P124</strain>
    </source>
</reference>
<name>A0ABR0ESP7_ZASCE</name>
<dbReference type="EMBL" id="JAXOVC010000003">
    <property type="protein sequence ID" value="KAK4504213.1"/>
    <property type="molecule type" value="Genomic_DNA"/>
</dbReference>
<evidence type="ECO:0000256" key="2">
    <source>
        <dbReference type="SAM" id="SignalP"/>
    </source>
</evidence>
<comment type="caution">
    <text evidence="3">The sequence shown here is derived from an EMBL/GenBank/DDBJ whole genome shotgun (WGS) entry which is preliminary data.</text>
</comment>
<organism evidence="3 4">
    <name type="scientific">Zasmidium cellare</name>
    <name type="common">Wine cellar mold</name>
    <name type="synonym">Racodium cellare</name>
    <dbReference type="NCBI Taxonomy" id="395010"/>
    <lineage>
        <taxon>Eukaryota</taxon>
        <taxon>Fungi</taxon>
        <taxon>Dikarya</taxon>
        <taxon>Ascomycota</taxon>
        <taxon>Pezizomycotina</taxon>
        <taxon>Dothideomycetes</taxon>
        <taxon>Dothideomycetidae</taxon>
        <taxon>Mycosphaerellales</taxon>
        <taxon>Mycosphaerellaceae</taxon>
        <taxon>Zasmidium</taxon>
    </lineage>
</organism>
<feature type="chain" id="PRO_5045357417" evidence="2">
    <location>
        <begin position="19"/>
        <end position="142"/>
    </location>
</feature>
<evidence type="ECO:0000313" key="3">
    <source>
        <dbReference type="EMBL" id="KAK4504213.1"/>
    </source>
</evidence>
<gene>
    <name evidence="3" type="ORF">PRZ48_005129</name>
</gene>
<evidence type="ECO:0000256" key="1">
    <source>
        <dbReference type="SAM" id="MobiDB-lite"/>
    </source>
</evidence>
<dbReference type="Proteomes" id="UP001305779">
    <property type="component" value="Unassembled WGS sequence"/>
</dbReference>
<protein>
    <submittedName>
        <fullName evidence="3">Uncharacterized protein</fullName>
    </submittedName>
</protein>
<feature type="signal peptide" evidence="2">
    <location>
        <begin position="1"/>
        <end position="18"/>
    </location>
</feature>
<sequence length="142" mass="14985">MKITNLLPLACLAPLSLAGTPCSMTKNPGVLNAIGKFCQNQGIVVPSSYAGKGMGGGYNGESVQITGSCSPPQWVPQEYCVSQFKMMCSNGRRERKFGRNGCQTWKINYGTERKAEGGGAKMGAQPAPGKPKGKPESVTVNL</sequence>
<proteinExistence type="predicted"/>
<evidence type="ECO:0000313" key="4">
    <source>
        <dbReference type="Proteomes" id="UP001305779"/>
    </source>
</evidence>